<organism evidence="14 15">
    <name type="scientific">Dromaius novaehollandiae</name>
    <name type="common">Emu</name>
    <dbReference type="NCBI Taxonomy" id="8790"/>
    <lineage>
        <taxon>Eukaryota</taxon>
        <taxon>Metazoa</taxon>
        <taxon>Chordata</taxon>
        <taxon>Craniata</taxon>
        <taxon>Vertebrata</taxon>
        <taxon>Euteleostomi</taxon>
        <taxon>Archelosauria</taxon>
        <taxon>Archosauria</taxon>
        <taxon>Dinosauria</taxon>
        <taxon>Saurischia</taxon>
        <taxon>Theropoda</taxon>
        <taxon>Coelurosauria</taxon>
        <taxon>Aves</taxon>
        <taxon>Palaeognathae</taxon>
        <taxon>Casuariiformes</taxon>
        <taxon>Dromaiidae</taxon>
        <taxon>Dromaius</taxon>
    </lineage>
</organism>
<dbReference type="InterPro" id="IPR036236">
    <property type="entry name" value="Znf_C2H2_sf"/>
</dbReference>
<gene>
    <name evidence="14" type="primary">LOC135323443</name>
</gene>
<dbReference type="GO" id="GO:0003700">
    <property type="term" value="F:DNA-binding transcription factor activity"/>
    <property type="evidence" value="ECO:0007669"/>
    <property type="project" value="TreeGrafter"/>
</dbReference>
<keyword evidence="9" id="KW-0804">Transcription</keyword>
<dbReference type="FunFam" id="3.30.160.60:FF:000759">
    <property type="entry name" value="zinc finger protein 16"/>
    <property type="match status" value="1"/>
</dbReference>
<evidence type="ECO:0000313" key="15">
    <source>
        <dbReference type="Proteomes" id="UP000694423"/>
    </source>
</evidence>
<feature type="compositionally biased region" description="Basic and acidic residues" evidence="12">
    <location>
        <begin position="281"/>
        <end position="290"/>
    </location>
</feature>
<evidence type="ECO:0000256" key="4">
    <source>
        <dbReference type="ARBA" id="ARBA00022737"/>
    </source>
</evidence>
<dbReference type="FunFam" id="3.30.160.60:FF:002343">
    <property type="entry name" value="Zinc finger protein 33A"/>
    <property type="match status" value="5"/>
</dbReference>
<evidence type="ECO:0000256" key="9">
    <source>
        <dbReference type="ARBA" id="ARBA00023163"/>
    </source>
</evidence>
<evidence type="ECO:0000256" key="5">
    <source>
        <dbReference type="ARBA" id="ARBA00022771"/>
    </source>
</evidence>
<feature type="compositionally biased region" description="Low complexity" evidence="12">
    <location>
        <begin position="199"/>
        <end position="210"/>
    </location>
</feature>
<comment type="subcellular location">
    <subcellularLocation>
        <location evidence="1">Nucleus</location>
    </subcellularLocation>
</comment>
<protein>
    <submittedName>
        <fullName evidence="14">Gastrula zinc finger protein XlCGF57.1-like</fullName>
    </submittedName>
</protein>
<dbReference type="AlphaFoldDB" id="A0A8C4JUA0"/>
<dbReference type="Gene3D" id="3.30.160.60">
    <property type="entry name" value="Classic Zinc Finger"/>
    <property type="match status" value="11"/>
</dbReference>
<sequence length="771" mass="84427">MPEGLNPPQFHVFRKTELSSHLRKLIKFTGRNPPLPAVLGSRPAVVSLWLVGFSPVRGVISAAVRPKGEALGGGDVGVPGTGGRWHETFLSFGQVVPEGSPRAGAQWSERRSRSWGVSGQRCSGASPVPAAQVRSRQPLAAVACPGAVARRLPAASCLLLMLFLRAAPPNAEPRVLVKTEREEEPCAGAPRRQSERGTPDAPGAGRGRAAVKSEVAVKLEPEDESYTGYPPDLGERAAAPGYPGIKTEVVVKAEPEDDSYGDFRQTPPDREAPPDASAGDAKPEIIVKVEPDEEPCAGGRRGAGCKGGSEKEPKEEPEDVKPDKALLAKSLEAAPRGSLRPEPCVSQWTVQPAQGDVAELRQGPPRPEGPRAAAEPTGLRLEKGAASVLPMGDVVQKPSPTRERGSAAAPGTEPARRPRSHAAERPFACTECGKSFQHRGNLVTHLRVHTGEKPFTCTVCGKSFSQKGDLMRHQRIHTGEKPFECNVCGKSFCSKQTFILHQRIHTGEKPFSCTECGKSFNRKANFITHQKIHRGERPFICAECGKGFCAKKTFILHQKIHIGERPFGCSECGKSFSRNGDLTRHQRIHTGERPFACADCGKCFSHNGELIKHQRIHTGEKPFTCTECGKSFNRKGTLITHQRIHTGERPFVCPECGKTFNLKTTLMKHKRIHTGERPFTCLECGKSFKYKGNLRTHHLTHTVERVYPCTECGKIFSHKKELTVHQSVHTEERILSCYRDGESFNPFLPMHPLLMSCTQIQMPLEALSKYK</sequence>
<evidence type="ECO:0000256" key="2">
    <source>
        <dbReference type="ARBA" id="ARBA00006991"/>
    </source>
</evidence>
<dbReference type="FunFam" id="3.30.160.60:FF:000551">
    <property type="entry name" value="zinc finger protein 197 isoform X1"/>
    <property type="match status" value="1"/>
</dbReference>
<dbReference type="FunFam" id="3.30.160.60:FF:000135">
    <property type="entry name" value="Zinc finger protein 358"/>
    <property type="match status" value="1"/>
</dbReference>
<dbReference type="FunFam" id="3.30.160.60:FF:000646">
    <property type="entry name" value="Myeloid zinc finger 1"/>
    <property type="match status" value="1"/>
</dbReference>
<feature type="domain" description="C2H2-type" evidence="13">
    <location>
        <begin position="623"/>
        <end position="650"/>
    </location>
</feature>
<feature type="region of interest" description="Disordered" evidence="12">
    <location>
        <begin position="392"/>
        <end position="424"/>
    </location>
</feature>
<feature type="domain" description="C2H2-type" evidence="13">
    <location>
        <begin position="595"/>
        <end position="622"/>
    </location>
</feature>
<keyword evidence="3" id="KW-0479">Metal-binding</keyword>
<keyword evidence="6" id="KW-0862">Zinc</keyword>
<feature type="domain" description="C2H2-type" evidence="13">
    <location>
        <begin position="679"/>
        <end position="706"/>
    </location>
</feature>
<dbReference type="Proteomes" id="UP000694423">
    <property type="component" value="Unplaced"/>
</dbReference>
<dbReference type="PROSITE" id="PS50157">
    <property type="entry name" value="ZINC_FINGER_C2H2_2"/>
    <property type="match status" value="11"/>
</dbReference>
<feature type="compositionally biased region" description="Basic and acidic residues" evidence="12">
    <location>
        <begin position="308"/>
        <end position="326"/>
    </location>
</feature>
<evidence type="ECO:0000313" key="14">
    <source>
        <dbReference type="Ensembl" id="ENSDNVP00000014441.1"/>
    </source>
</evidence>
<dbReference type="PANTHER" id="PTHR24390:SF202">
    <property type="entry name" value="ZINC FINGER PROTEIN 777"/>
    <property type="match status" value="1"/>
</dbReference>
<dbReference type="GO" id="GO:0000978">
    <property type="term" value="F:RNA polymerase II cis-regulatory region sequence-specific DNA binding"/>
    <property type="evidence" value="ECO:0007669"/>
    <property type="project" value="TreeGrafter"/>
</dbReference>
<feature type="domain" description="C2H2-type" evidence="13">
    <location>
        <begin position="539"/>
        <end position="566"/>
    </location>
</feature>
<feature type="region of interest" description="Disordered" evidence="12">
    <location>
        <begin position="254"/>
        <end position="343"/>
    </location>
</feature>
<keyword evidence="7" id="KW-0805">Transcription regulation</keyword>
<evidence type="ECO:0000256" key="11">
    <source>
        <dbReference type="PROSITE-ProRule" id="PRU00042"/>
    </source>
</evidence>
<dbReference type="SMART" id="SM00355">
    <property type="entry name" value="ZnF_C2H2"/>
    <property type="match status" value="11"/>
</dbReference>
<feature type="domain" description="C2H2-type" evidence="13">
    <location>
        <begin position="567"/>
        <end position="594"/>
    </location>
</feature>
<evidence type="ECO:0000256" key="6">
    <source>
        <dbReference type="ARBA" id="ARBA00022833"/>
    </source>
</evidence>
<evidence type="ECO:0000256" key="1">
    <source>
        <dbReference type="ARBA" id="ARBA00004123"/>
    </source>
</evidence>
<feature type="domain" description="C2H2-type" evidence="13">
    <location>
        <begin position="483"/>
        <end position="510"/>
    </location>
</feature>
<name>A0A8C4JUA0_DRONO</name>
<evidence type="ECO:0000256" key="10">
    <source>
        <dbReference type="ARBA" id="ARBA00023242"/>
    </source>
</evidence>
<keyword evidence="4" id="KW-0677">Repeat</keyword>
<dbReference type="SUPFAM" id="SSF57667">
    <property type="entry name" value="beta-beta-alpha zinc fingers"/>
    <property type="match status" value="6"/>
</dbReference>
<keyword evidence="15" id="KW-1185">Reference proteome</keyword>
<dbReference type="FunFam" id="3.30.160.60:FF:000706">
    <property type="entry name" value="Zinc finger protein"/>
    <property type="match status" value="1"/>
</dbReference>
<feature type="domain" description="C2H2-type" evidence="13">
    <location>
        <begin position="511"/>
        <end position="538"/>
    </location>
</feature>
<dbReference type="GO" id="GO:0008270">
    <property type="term" value="F:zinc ion binding"/>
    <property type="evidence" value="ECO:0007669"/>
    <property type="project" value="UniProtKB-KW"/>
</dbReference>
<accession>A0A8C4JUA0</accession>
<dbReference type="Ensembl" id="ENSDNVT00000017334.1">
    <property type="protein sequence ID" value="ENSDNVP00000014441.1"/>
    <property type="gene ID" value="ENSDNVG00000010154.1"/>
</dbReference>
<dbReference type="PROSITE" id="PS00028">
    <property type="entry name" value="ZINC_FINGER_C2H2_1"/>
    <property type="match status" value="11"/>
</dbReference>
<keyword evidence="8" id="KW-0238">DNA-binding</keyword>
<feature type="region of interest" description="Disordered" evidence="12">
    <location>
        <begin position="175"/>
        <end position="241"/>
    </location>
</feature>
<feature type="domain" description="C2H2-type" evidence="13">
    <location>
        <begin position="651"/>
        <end position="678"/>
    </location>
</feature>
<dbReference type="PANTHER" id="PTHR24390">
    <property type="entry name" value="ZINC FINGER PROTEIN"/>
    <property type="match status" value="1"/>
</dbReference>
<feature type="domain" description="C2H2-type" evidence="13">
    <location>
        <begin position="707"/>
        <end position="734"/>
    </location>
</feature>
<feature type="domain" description="C2H2-type" evidence="13">
    <location>
        <begin position="427"/>
        <end position="454"/>
    </location>
</feature>
<keyword evidence="10" id="KW-0539">Nucleus</keyword>
<proteinExistence type="inferred from homology"/>
<dbReference type="GO" id="GO:0006357">
    <property type="term" value="P:regulation of transcription by RNA polymerase II"/>
    <property type="evidence" value="ECO:0007669"/>
    <property type="project" value="TreeGrafter"/>
</dbReference>
<reference evidence="14" key="2">
    <citation type="submission" date="2025-09" db="UniProtKB">
        <authorList>
            <consortium name="Ensembl"/>
        </authorList>
    </citation>
    <scope>IDENTIFICATION</scope>
</reference>
<feature type="region of interest" description="Disordered" evidence="12">
    <location>
        <begin position="358"/>
        <end position="378"/>
    </location>
</feature>
<comment type="similarity">
    <text evidence="2">Belongs to the krueppel C2H2-type zinc-finger protein family.</text>
</comment>
<evidence type="ECO:0000259" key="13">
    <source>
        <dbReference type="PROSITE" id="PS50157"/>
    </source>
</evidence>
<evidence type="ECO:0000256" key="8">
    <source>
        <dbReference type="ARBA" id="ARBA00023125"/>
    </source>
</evidence>
<evidence type="ECO:0000256" key="7">
    <source>
        <dbReference type="ARBA" id="ARBA00023015"/>
    </source>
</evidence>
<feature type="domain" description="C2H2-type" evidence="13">
    <location>
        <begin position="455"/>
        <end position="482"/>
    </location>
</feature>
<evidence type="ECO:0000256" key="12">
    <source>
        <dbReference type="SAM" id="MobiDB-lite"/>
    </source>
</evidence>
<dbReference type="FunFam" id="3.30.160.60:FF:000100">
    <property type="entry name" value="Zinc finger 45-like"/>
    <property type="match status" value="1"/>
</dbReference>
<dbReference type="GO" id="GO:0005634">
    <property type="term" value="C:nucleus"/>
    <property type="evidence" value="ECO:0007669"/>
    <property type="project" value="UniProtKB-SubCell"/>
</dbReference>
<dbReference type="Pfam" id="PF00096">
    <property type="entry name" value="zf-C2H2"/>
    <property type="match status" value="10"/>
</dbReference>
<dbReference type="InterPro" id="IPR013087">
    <property type="entry name" value="Znf_C2H2_type"/>
</dbReference>
<keyword evidence="5 11" id="KW-0863">Zinc-finger</keyword>
<evidence type="ECO:0000256" key="3">
    <source>
        <dbReference type="ARBA" id="ARBA00022723"/>
    </source>
</evidence>
<reference evidence="14" key="1">
    <citation type="submission" date="2025-08" db="UniProtKB">
        <authorList>
            <consortium name="Ensembl"/>
        </authorList>
    </citation>
    <scope>IDENTIFICATION</scope>
</reference>